<reference evidence="11 12" key="1">
    <citation type="submission" date="2024-05" db="EMBL/GenBank/DDBJ databases">
        <title>Genome Sequence and Characterization of the New Strain Purple Sulfur Bacterium of Genus Thioalkalicoccus.</title>
        <authorList>
            <person name="Bryantseva I.A."/>
            <person name="Kyndt J.A."/>
            <person name="Imhoff J.F."/>
        </authorList>
    </citation>
    <scope>NUCLEOTIDE SEQUENCE [LARGE SCALE GENOMIC DNA]</scope>
    <source>
        <strain evidence="11 12">Um2</strain>
    </source>
</reference>
<dbReference type="InterPro" id="IPR013785">
    <property type="entry name" value="Aldolase_TIM"/>
</dbReference>
<dbReference type="NCBIfam" id="NF002299">
    <property type="entry name" value="PRK01222.1-6"/>
    <property type="match status" value="1"/>
</dbReference>
<comment type="pathway">
    <text evidence="2 9">Amino-acid biosynthesis; L-tryptophan biosynthesis; L-tryptophan from chorismate: step 3/5.</text>
</comment>
<keyword evidence="8 9" id="KW-0413">Isomerase</keyword>
<evidence type="ECO:0000256" key="5">
    <source>
        <dbReference type="ARBA" id="ARBA00022605"/>
    </source>
</evidence>
<feature type="domain" description="N-(5'phosphoribosyl) anthranilate isomerase (PRAI)" evidence="10">
    <location>
        <begin position="11"/>
        <end position="205"/>
    </location>
</feature>
<dbReference type="PANTHER" id="PTHR42894:SF1">
    <property type="entry name" value="N-(5'-PHOSPHORIBOSYL)ANTHRANILATE ISOMERASE"/>
    <property type="match status" value="1"/>
</dbReference>
<keyword evidence="12" id="KW-1185">Reference proteome</keyword>
<evidence type="ECO:0000256" key="8">
    <source>
        <dbReference type="ARBA" id="ARBA00023235"/>
    </source>
</evidence>
<comment type="caution">
    <text evidence="11">The sequence shown here is derived from an EMBL/GenBank/DDBJ whole genome shotgun (WGS) entry which is preliminary data.</text>
</comment>
<dbReference type="Proteomes" id="UP001564408">
    <property type="component" value="Unassembled WGS sequence"/>
</dbReference>
<comment type="catalytic activity">
    <reaction evidence="1 9">
        <text>N-(5-phospho-beta-D-ribosyl)anthranilate = 1-(2-carboxyphenylamino)-1-deoxy-D-ribulose 5-phosphate</text>
        <dbReference type="Rhea" id="RHEA:21540"/>
        <dbReference type="ChEBI" id="CHEBI:18277"/>
        <dbReference type="ChEBI" id="CHEBI:58613"/>
        <dbReference type="EC" id="5.3.1.24"/>
    </reaction>
</comment>
<evidence type="ECO:0000256" key="6">
    <source>
        <dbReference type="ARBA" id="ARBA00022822"/>
    </source>
</evidence>
<dbReference type="EMBL" id="JBDKXB010000006">
    <property type="protein sequence ID" value="MEY6432100.1"/>
    <property type="molecule type" value="Genomic_DNA"/>
</dbReference>
<evidence type="ECO:0000256" key="3">
    <source>
        <dbReference type="ARBA" id="ARBA00012572"/>
    </source>
</evidence>
<gene>
    <name evidence="9" type="primary">trpF</name>
    <name evidence="11" type="ORF">ABC977_06705</name>
</gene>
<sequence>MALPPSRTRVKLCGLTREADVDAAVAAGADAIGLVFWSPSPRAVTPAQAQALIRGVPPFVTTVGLFVDETPEAVRRVLSEVPLDLLQFHGHEDPDYCRGFARPWIKAVAMRPGVDLAAVATRYQEAAGLLLDAYDPARPGGTGQCFDWTRIPVRLARRIILAGGLTPANVATAIRQVRPYAVDVSGGIEAAKGVKDAAKIAAFMQGVRDGDQPE</sequence>
<evidence type="ECO:0000256" key="9">
    <source>
        <dbReference type="HAMAP-Rule" id="MF_00135"/>
    </source>
</evidence>
<dbReference type="InterPro" id="IPR044643">
    <property type="entry name" value="TrpF_fam"/>
</dbReference>
<dbReference type="NCBIfam" id="NF002298">
    <property type="entry name" value="PRK01222.1-4"/>
    <property type="match status" value="1"/>
</dbReference>
<dbReference type="InterPro" id="IPR011060">
    <property type="entry name" value="RibuloseP-bd_barrel"/>
</dbReference>
<evidence type="ECO:0000256" key="7">
    <source>
        <dbReference type="ARBA" id="ARBA00023141"/>
    </source>
</evidence>
<dbReference type="InterPro" id="IPR001240">
    <property type="entry name" value="PRAI_dom"/>
</dbReference>
<dbReference type="PANTHER" id="PTHR42894">
    <property type="entry name" value="N-(5'-PHOSPHORIBOSYL)ANTHRANILATE ISOMERASE"/>
    <property type="match status" value="1"/>
</dbReference>
<dbReference type="Gene3D" id="3.20.20.70">
    <property type="entry name" value="Aldolase class I"/>
    <property type="match status" value="1"/>
</dbReference>
<dbReference type="GO" id="GO:0004640">
    <property type="term" value="F:phosphoribosylanthranilate isomerase activity"/>
    <property type="evidence" value="ECO:0007669"/>
    <property type="project" value="UniProtKB-EC"/>
</dbReference>
<protein>
    <recommendedName>
        <fullName evidence="4 9">N-(5'-phosphoribosyl)anthranilate isomerase</fullName>
        <shortName evidence="9">PRAI</shortName>
        <ecNumber evidence="3 9">5.3.1.24</ecNumber>
    </recommendedName>
</protein>
<evidence type="ECO:0000256" key="4">
    <source>
        <dbReference type="ARBA" id="ARBA00022272"/>
    </source>
</evidence>
<dbReference type="Pfam" id="PF00697">
    <property type="entry name" value="PRAI"/>
    <property type="match status" value="1"/>
</dbReference>
<evidence type="ECO:0000259" key="10">
    <source>
        <dbReference type="Pfam" id="PF00697"/>
    </source>
</evidence>
<dbReference type="CDD" id="cd00405">
    <property type="entry name" value="PRAI"/>
    <property type="match status" value="1"/>
</dbReference>
<keyword evidence="5 9" id="KW-0028">Amino-acid biosynthesis</keyword>
<dbReference type="HAMAP" id="MF_00135">
    <property type="entry name" value="PRAI"/>
    <property type="match status" value="1"/>
</dbReference>
<comment type="similarity">
    <text evidence="9">Belongs to the TrpF family.</text>
</comment>
<keyword evidence="6 9" id="KW-0822">Tryptophan biosynthesis</keyword>
<evidence type="ECO:0000256" key="2">
    <source>
        <dbReference type="ARBA" id="ARBA00004664"/>
    </source>
</evidence>
<organism evidence="11 12">
    <name type="scientific">Thioalkalicoccus limnaeus</name>
    <dbReference type="NCBI Taxonomy" id="120681"/>
    <lineage>
        <taxon>Bacteria</taxon>
        <taxon>Pseudomonadati</taxon>
        <taxon>Pseudomonadota</taxon>
        <taxon>Gammaproteobacteria</taxon>
        <taxon>Chromatiales</taxon>
        <taxon>Chromatiaceae</taxon>
        <taxon>Thioalkalicoccus</taxon>
    </lineage>
</organism>
<evidence type="ECO:0000313" key="11">
    <source>
        <dbReference type="EMBL" id="MEY6432100.1"/>
    </source>
</evidence>
<evidence type="ECO:0000313" key="12">
    <source>
        <dbReference type="Proteomes" id="UP001564408"/>
    </source>
</evidence>
<name>A0ABV4BI28_9GAMM</name>
<evidence type="ECO:0000256" key="1">
    <source>
        <dbReference type="ARBA" id="ARBA00001164"/>
    </source>
</evidence>
<keyword evidence="7 9" id="KW-0057">Aromatic amino acid biosynthesis</keyword>
<proteinExistence type="inferred from homology"/>
<dbReference type="EC" id="5.3.1.24" evidence="3 9"/>
<dbReference type="RefSeq" id="WP_369666588.1">
    <property type="nucleotide sequence ID" value="NZ_JBDKXB010000006.1"/>
</dbReference>
<accession>A0ABV4BI28</accession>
<dbReference type="SUPFAM" id="SSF51366">
    <property type="entry name" value="Ribulose-phoshate binding barrel"/>
    <property type="match status" value="1"/>
</dbReference>